<evidence type="ECO:0000313" key="1">
    <source>
        <dbReference type="EMBL" id="KEH40431.1"/>
    </source>
</evidence>
<reference evidence="1 3" key="1">
    <citation type="journal article" date="2011" name="Nature">
        <title>The Medicago genome provides insight into the evolution of rhizobial symbioses.</title>
        <authorList>
            <person name="Young N.D."/>
            <person name="Debelle F."/>
            <person name="Oldroyd G.E."/>
            <person name="Geurts R."/>
            <person name="Cannon S.B."/>
            <person name="Udvardi M.K."/>
            <person name="Benedito V.A."/>
            <person name="Mayer K.F."/>
            <person name="Gouzy J."/>
            <person name="Schoof H."/>
            <person name="Van de Peer Y."/>
            <person name="Proost S."/>
            <person name="Cook D.R."/>
            <person name="Meyers B.C."/>
            <person name="Spannagl M."/>
            <person name="Cheung F."/>
            <person name="De Mita S."/>
            <person name="Krishnakumar V."/>
            <person name="Gundlach H."/>
            <person name="Zhou S."/>
            <person name="Mudge J."/>
            <person name="Bharti A.K."/>
            <person name="Murray J.D."/>
            <person name="Naoumkina M.A."/>
            <person name="Rosen B."/>
            <person name="Silverstein K.A."/>
            <person name="Tang H."/>
            <person name="Rombauts S."/>
            <person name="Zhao P.X."/>
            <person name="Zhou P."/>
            <person name="Barbe V."/>
            <person name="Bardou P."/>
            <person name="Bechner M."/>
            <person name="Bellec A."/>
            <person name="Berger A."/>
            <person name="Berges H."/>
            <person name="Bidwell S."/>
            <person name="Bisseling T."/>
            <person name="Choisne N."/>
            <person name="Couloux A."/>
            <person name="Denny R."/>
            <person name="Deshpande S."/>
            <person name="Dai X."/>
            <person name="Doyle J.J."/>
            <person name="Dudez A.M."/>
            <person name="Farmer A.D."/>
            <person name="Fouteau S."/>
            <person name="Franken C."/>
            <person name="Gibelin C."/>
            <person name="Gish J."/>
            <person name="Goldstein S."/>
            <person name="Gonzalez A.J."/>
            <person name="Green P.J."/>
            <person name="Hallab A."/>
            <person name="Hartog M."/>
            <person name="Hua A."/>
            <person name="Humphray S.J."/>
            <person name="Jeong D.H."/>
            <person name="Jing Y."/>
            <person name="Jocker A."/>
            <person name="Kenton S.M."/>
            <person name="Kim D.J."/>
            <person name="Klee K."/>
            <person name="Lai H."/>
            <person name="Lang C."/>
            <person name="Lin S."/>
            <person name="Macmil S.L."/>
            <person name="Magdelenat G."/>
            <person name="Matthews L."/>
            <person name="McCorrison J."/>
            <person name="Monaghan E.L."/>
            <person name="Mun J.H."/>
            <person name="Najar F.Z."/>
            <person name="Nicholson C."/>
            <person name="Noirot C."/>
            <person name="O'Bleness M."/>
            <person name="Paule C.R."/>
            <person name="Poulain J."/>
            <person name="Prion F."/>
            <person name="Qin B."/>
            <person name="Qu C."/>
            <person name="Retzel E.F."/>
            <person name="Riddle C."/>
            <person name="Sallet E."/>
            <person name="Samain S."/>
            <person name="Samson N."/>
            <person name="Sanders I."/>
            <person name="Saurat O."/>
            <person name="Scarpelli C."/>
            <person name="Schiex T."/>
            <person name="Segurens B."/>
            <person name="Severin A.J."/>
            <person name="Sherrier D.J."/>
            <person name="Shi R."/>
            <person name="Sims S."/>
            <person name="Singer S.R."/>
            <person name="Sinharoy S."/>
            <person name="Sterck L."/>
            <person name="Viollet A."/>
            <person name="Wang B.B."/>
            <person name="Wang K."/>
            <person name="Wang M."/>
            <person name="Wang X."/>
            <person name="Warfsmann J."/>
            <person name="Weissenbach J."/>
            <person name="White D.D."/>
            <person name="White J.D."/>
            <person name="Wiley G.B."/>
            <person name="Wincker P."/>
            <person name="Xing Y."/>
            <person name="Yang L."/>
            <person name="Yao Z."/>
            <person name="Ying F."/>
            <person name="Zhai J."/>
            <person name="Zhou L."/>
            <person name="Zuber A."/>
            <person name="Denarie J."/>
            <person name="Dixon R.A."/>
            <person name="May G.D."/>
            <person name="Schwartz D.C."/>
            <person name="Rogers J."/>
            <person name="Quetier F."/>
            <person name="Town C.D."/>
            <person name="Roe B.A."/>
        </authorList>
    </citation>
    <scope>NUCLEOTIDE SEQUENCE [LARGE SCALE GENOMIC DNA]</scope>
    <source>
        <strain evidence="1">A17</strain>
        <strain evidence="2 3">cv. Jemalong A17</strain>
    </source>
</reference>
<organism evidence="1 3">
    <name type="scientific">Medicago truncatula</name>
    <name type="common">Barrel medic</name>
    <name type="synonym">Medicago tribuloides</name>
    <dbReference type="NCBI Taxonomy" id="3880"/>
    <lineage>
        <taxon>Eukaryota</taxon>
        <taxon>Viridiplantae</taxon>
        <taxon>Streptophyta</taxon>
        <taxon>Embryophyta</taxon>
        <taxon>Tracheophyta</taxon>
        <taxon>Spermatophyta</taxon>
        <taxon>Magnoliopsida</taxon>
        <taxon>eudicotyledons</taxon>
        <taxon>Gunneridae</taxon>
        <taxon>Pentapetalae</taxon>
        <taxon>rosids</taxon>
        <taxon>fabids</taxon>
        <taxon>Fabales</taxon>
        <taxon>Fabaceae</taxon>
        <taxon>Papilionoideae</taxon>
        <taxon>50 kb inversion clade</taxon>
        <taxon>NPAAA clade</taxon>
        <taxon>Hologalegina</taxon>
        <taxon>IRL clade</taxon>
        <taxon>Trifolieae</taxon>
        <taxon>Medicago</taxon>
    </lineage>
</organism>
<sequence length="61" mass="6962">MKSKSNQGRLHGFSSNLPKFFDHLPRIQSLKIADGFLKRHSLVLLQYLAAGDILVWKLITL</sequence>
<accession>A0A072VFS2</accession>
<reference evidence="1 3" key="2">
    <citation type="journal article" date="2014" name="BMC Genomics">
        <title>An improved genome release (version Mt4.0) for the model legume Medicago truncatula.</title>
        <authorList>
            <person name="Tang H."/>
            <person name="Krishnakumar V."/>
            <person name="Bidwell S."/>
            <person name="Rosen B."/>
            <person name="Chan A."/>
            <person name="Zhou S."/>
            <person name="Gentzbittel L."/>
            <person name="Childs K.L."/>
            <person name="Yandell M."/>
            <person name="Gundlach H."/>
            <person name="Mayer K.F."/>
            <person name="Schwartz D.C."/>
            <person name="Town C.D."/>
        </authorList>
    </citation>
    <scope>GENOME REANNOTATION</scope>
    <source>
        <strain evidence="1">A17</strain>
        <strain evidence="2 3">cv. Jemalong A17</strain>
    </source>
</reference>
<dbReference type="AlphaFoldDB" id="A0A072VFS2"/>
<keyword evidence="3" id="KW-1185">Reference proteome</keyword>
<evidence type="ECO:0000313" key="2">
    <source>
        <dbReference type="EnsemblPlants" id="KEH40431"/>
    </source>
</evidence>
<proteinExistence type="predicted"/>
<dbReference type="EMBL" id="CM001217">
    <property type="protein sequence ID" value="KEH40431.1"/>
    <property type="molecule type" value="Genomic_DNA"/>
</dbReference>
<name>A0A072VFS2_MEDTR</name>
<dbReference type="HOGENOM" id="CLU_2926022_0_0_1"/>
<dbReference type="Proteomes" id="UP000002051">
    <property type="component" value="Unassembled WGS sequence"/>
</dbReference>
<gene>
    <name evidence="1" type="ordered locus">MTR_1g028830</name>
</gene>
<evidence type="ECO:0000313" key="3">
    <source>
        <dbReference type="Proteomes" id="UP000002051"/>
    </source>
</evidence>
<protein>
    <submittedName>
        <fullName evidence="1 2">Uncharacterized protein</fullName>
    </submittedName>
</protein>
<reference evidence="2" key="3">
    <citation type="submission" date="2015-04" db="UniProtKB">
        <authorList>
            <consortium name="EnsemblPlants"/>
        </authorList>
    </citation>
    <scope>IDENTIFICATION</scope>
    <source>
        <strain evidence="2">cv. Jemalong A17</strain>
    </source>
</reference>
<dbReference type="EnsemblPlants" id="KEH40431">
    <property type="protein sequence ID" value="KEH40431"/>
    <property type="gene ID" value="MTR_1g028830"/>
</dbReference>